<keyword evidence="3" id="KW-0378">Hydrolase</keyword>
<dbReference type="AlphaFoldDB" id="A0A921U015"/>
<comment type="caution">
    <text evidence="5">The sequence shown here is derived from an EMBL/GenBank/DDBJ whole genome shotgun (WGS) entry which is preliminary data.</text>
</comment>
<dbReference type="GO" id="GO:0006508">
    <property type="term" value="P:proteolysis"/>
    <property type="evidence" value="ECO:0007669"/>
    <property type="project" value="UniProtKB-KW"/>
</dbReference>
<dbReference type="PANTHER" id="PTHR34835:SF60">
    <property type="entry name" value="OS10G0490300 PROTEIN"/>
    <property type="match status" value="1"/>
</dbReference>
<gene>
    <name evidence="5" type="ORF">BDA96_10G073700</name>
</gene>
<evidence type="ECO:0000256" key="2">
    <source>
        <dbReference type="ARBA" id="ARBA00022670"/>
    </source>
</evidence>
<proteinExistence type="inferred from homology"/>
<dbReference type="Proteomes" id="UP000807115">
    <property type="component" value="Chromosome 10"/>
</dbReference>
<sequence length="976" mass="110428">MKRRLQMTLKHKSKKLKTGNKTKDGFSRFSATAFSNVISALSPKEKGVIERYGFGSLLLFNKCFVPNKFANWVARLVDSKSGDIIREGKVISLSVESIHLVLGLPLGRRAFPVDPSAGKDVVLSKFGKDKIPPISFFADKLIKKENLSDEDMFICFMVVALSSFLCPNTNIVPSPKYFGVFQDIDHIKDFNWCGFVLDWLLDHIKAFNRGKNDRLKRCQGLGGCLYYLVVVYLDHIDFSQRQVDDSIPRISVWKDDMIKFYSNLDLKSPGVYGYRPLIEFERTCYYKSVHVASVSCVDDLDVVFFEKMESVSGCKLPFALKMKIARLIEEHSFNCGLSLKLDVKSLGNVSKEFQVMFAKMMKHMCSIDVITKDLVLEIMKAIAETDPNVDDSGVSVYDSTSQRVGVVGSGSAPEQVDVRYAKDSSPVICTGSRPFAESVRVQIKKSEAMYNNKFAKSDISMHTPAVPFGNTHGFPANSSIDTHSLATRSDFKVRSSSTGGKIPIHGPRRLVCPSRGLIDDFVITGDKFKVSKSEIANYKAMCGLAKSRSSNLDALYFRGVRVTYWSLGESMKPGGKVNNFVVAAFCYHLFCRPDGHPDISKRHYFFSNISDHWFVFVVDIKDRKFVFLDSFYSEVHSYQEYVREKMIPEFQFWWDKFVKRDMNFKDYGVLYPSVPKQSPENNVDSGIYTMMFLEHWTSPRSSLFTREVSDYVIDVLGLTPGKQSRLIAVKFNKAVADPVSIVAHALKYIEHKPSTMRTIVNDSKFCVDDKDGLVYVLVHLEHIPFRLRKWVIGVADVVVSVFEVQSIAYRSGSCKAFMDIPIRIKVWFFISISFYYFLIVVSAKNSIVPEAVVPFTLVDEEVSLFVVDNLDLVVGDQSQLIAAKGLCSGNMLKLVARVVKQNRGREFLSVFKFAYDSKNATVYVKVTGVEDANLMAGRSFEVAGEKMSFYRVLSITLRPAEEDLYQSEDCRKIFPF</sequence>
<evidence type="ECO:0000313" key="5">
    <source>
        <dbReference type="EMBL" id="KAG0513118.1"/>
    </source>
</evidence>
<dbReference type="SUPFAM" id="SSF54001">
    <property type="entry name" value="Cysteine proteinases"/>
    <property type="match status" value="1"/>
</dbReference>
<keyword evidence="2" id="KW-0645">Protease</keyword>
<comment type="similarity">
    <text evidence="1">Belongs to the peptidase C48 family.</text>
</comment>
<name>A0A921U015_SORBI</name>
<evidence type="ECO:0000256" key="3">
    <source>
        <dbReference type="ARBA" id="ARBA00022801"/>
    </source>
</evidence>
<dbReference type="PANTHER" id="PTHR34835">
    <property type="entry name" value="OS07G0283600 PROTEIN-RELATED"/>
    <property type="match status" value="1"/>
</dbReference>
<dbReference type="Gene3D" id="3.40.395.10">
    <property type="entry name" value="Adenoviral Proteinase, Chain A"/>
    <property type="match status" value="1"/>
</dbReference>
<reference evidence="5" key="1">
    <citation type="journal article" date="2019" name="BMC Genomics">
        <title>A new reference genome for Sorghum bicolor reveals high levels of sequence similarity between sweet and grain genotypes: implications for the genetics of sugar metabolism.</title>
        <authorList>
            <person name="Cooper E.A."/>
            <person name="Brenton Z.W."/>
            <person name="Flinn B.S."/>
            <person name="Jenkins J."/>
            <person name="Shu S."/>
            <person name="Flowers D."/>
            <person name="Luo F."/>
            <person name="Wang Y."/>
            <person name="Xia P."/>
            <person name="Barry K."/>
            <person name="Daum C."/>
            <person name="Lipzen A."/>
            <person name="Yoshinaga Y."/>
            <person name="Schmutz J."/>
            <person name="Saski C."/>
            <person name="Vermerris W."/>
            <person name="Kresovich S."/>
        </authorList>
    </citation>
    <scope>NUCLEOTIDE SEQUENCE</scope>
</reference>
<feature type="domain" description="Ubiquitin-like protease family profile" evidence="4">
    <location>
        <begin position="608"/>
        <end position="702"/>
    </location>
</feature>
<dbReference type="GO" id="GO:0008234">
    <property type="term" value="F:cysteine-type peptidase activity"/>
    <property type="evidence" value="ECO:0007669"/>
    <property type="project" value="InterPro"/>
</dbReference>
<evidence type="ECO:0000259" key="4">
    <source>
        <dbReference type="Pfam" id="PF02902"/>
    </source>
</evidence>
<protein>
    <recommendedName>
        <fullName evidence="4">Ubiquitin-like protease family profile domain-containing protein</fullName>
    </recommendedName>
</protein>
<evidence type="ECO:0000256" key="1">
    <source>
        <dbReference type="ARBA" id="ARBA00005234"/>
    </source>
</evidence>
<organism evidence="5 6">
    <name type="scientific">Sorghum bicolor</name>
    <name type="common">Sorghum</name>
    <name type="synonym">Sorghum vulgare</name>
    <dbReference type="NCBI Taxonomy" id="4558"/>
    <lineage>
        <taxon>Eukaryota</taxon>
        <taxon>Viridiplantae</taxon>
        <taxon>Streptophyta</taxon>
        <taxon>Embryophyta</taxon>
        <taxon>Tracheophyta</taxon>
        <taxon>Spermatophyta</taxon>
        <taxon>Magnoliopsida</taxon>
        <taxon>Liliopsida</taxon>
        <taxon>Poales</taxon>
        <taxon>Poaceae</taxon>
        <taxon>PACMAD clade</taxon>
        <taxon>Panicoideae</taxon>
        <taxon>Andropogonodae</taxon>
        <taxon>Andropogoneae</taxon>
        <taxon>Sorghinae</taxon>
        <taxon>Sorghum</taxon>
    </lineage>
</organism>
<accession>A0A921U015</accession>
<evidence type="ECO:0000313" key="6">
    <source>
        <dbReference type="Proteomes" id="UP000807115"/>
    </source>
</evidence>
<dbReference type="EMBL" id="CM027689">
    <property type="protein sequence ID" value="KAG0513118.1"/>
    <property type="molecule type" value="Genomic_DNA"/>
</dbReference>
<dbReference type="InterPro" id="IPR003653">
    <property type="entry name" value="Peptidase_C48_C"/>
</dbReference>
<reference evidence="5" key="2">
    <citation type="submission" date="2020-10" db="EMBL/GenBank/DDBJ databases">
        <authorList>
            <person name="Cooper E.A."/>
            <person name="Brenton Z.W."/>
            <person name="Flinn B.S."/>
            <person name="Jenkins J."/>
            <person name="Shu S."/>
            <person name="Flowers D."/>
            <person name="Luo F."/>
            <person name="Wang Y."/>
            <person name="Xia P."/>
            <person name="Barry K."/>
            <person name="Daum C."/>
            <person name="Lipzen A."/>
            <person name="Yoshinaga Y."/>
            <person name="Schmutz J."/>
            <person name="Saski C."/>
            <person name="Vermerris W."/>
            <person name="Kresovich S."/>
        </authorList>
    </citation>
    <scope>NUCLEOTIDE SEQUENCE</scope>
</reference>
<dbReference type="Pfam" id="PF02902">
    <property type="entry name" value="Peptidase_C48"/>
    <property type="match status" value="1"/>
</dbReference>
<dbReference type="InterPro" id="IPR038765">
    <property type="entry name" value="Papain-like_cys_pep_sf"/>
</dbReference>